<dbReference type="EMBL" id="KI669459">
    <property type="protein sequence ID" value="OCF60508.1"/>
    <property type="molecule type" value="Genomic_DNA"/>
</dbReference>
<protein>
    <submittedName>
        <fullName evidence="1">Uncharacterized protein</fullName>
    </submittedName>
</protein>
<keyword evidence="2" id="KW-1185">Reference proteome</keyword>
<name>A0A1B9IY92_9TREE</name>
<accession>A0A1B9IY92</accession>
<proteinExistence type="predicted"/>
<evidence type="ECO:0000313" key="2">
    <source>
        <dbReference type="Proteomes" id="UP000092583"/>
    </source>
</evidence>
<reference evidence="1 2" key="1">
    <citation type="submission" date="2013-07" db="EMBL/GenBank/DDBJ databases">
        <title>The Genome Sequence of Kwoniella mangroviensis CBS10435.</title>
        <authorList>
            <consortium name="The Broad Institute Genome Sequencing Platform"/>
            <person name="Cuomo C."/>
            <person name="Litvintseva A."/>
            <person name="Chen Y."/>
            <person name="Heitman J."/>
            <person name="Sun S."/>
            <person name="Springer D."/>
            <person name="Dromer F."/>
            <person name="Young S.K."/>
            <person name="Zeng Q."/>
            <person name="Gargeya S."/>
            <person name="Fitzgerald M."/>
            <person name="Abouelleil A."/>
            <person name="Alvarado L."/>
            <person name="Berlin A.M."/>
            <person name="Chapman S.B."/>
            <person name="Dewar J."/>
            <person name="Goldberg J."/>
            <person name="Griggs A."/>
            <person name="Gujja S."/>
            <person name="Hansen M."/>
            <person name="Howarth C."/>
            <person name="Imamovic A."/>
            <person name="Larimer J."/>
            <person name="McCowan C."/>
            <person name="Murphy C."/>
            <person name="Pearson M."/>
            <person name="Priest M."/>
            <person name="Roberts A."/>
            <person name="Saif S."/>
            <person name="Shea T."/>
            <person name="Sykes S."/>
            <person name="Wortman J."/>
            <person name="Nusbaum C."/>
            <person name="Birren B."/>
        </authorList>
    </citation>
    <scope>NUCLEOTIDE SEQUENCE [LARGE SCALE GENOMIC DNA]</scope>
    <source>
        <strain evidence="1 2">CBS 10435</strain>
    </source>
</reference>
<sequence>MVSSTFRGKVKELVIHNFKVGAIPYDTPKNARIFFSKIVPAICHPPPTMSIENCYQHVNREIRLKQLTNFGKKRERVHNRTVESIIHCVPSEARFLEERIAYEKSKKWELICPFTGYKAGDKDDWLGILEEAIRKVTYLDHLNLDMEMVEDADPYSDTVCDA</sequence>
<organism evidence="1 2">
    <name type="scientific">Kwoniella mangroviensis CBS 10435</name>
    <dbReference type="NCBI Taxonomy" id="1331196"/>
    <lineage>
        <taxon>Eukaryota</taxon>
        <taxon>Fungi</taxon>
        <taxon>Dikarya</taxon>
        <taxon>Basidiomycota</taxon>
        <taxon>Agaricomycotina</taxon>
        <taxon>Tremellomycetes</taxon>
        <taxon>Tremellales</taxon>
        <taxon>Cryptococcaceae</taxon>
        <taxon>Kwoniella</taxon>
    </lineage>
</organism>
<evidence type="ECO:0000313" key="1">
    <source>
        <dbReference type="EMBL" id="OCF60508.1"/>
    </source>
</evidence>
<reference evidence="2" key="2">
    <citation type="submission" date="2013-12" db="EMBL/GenBank/DDBJ databases">
        <title>Evolution of pathogenesis and genome organization in the Tremellales.</title>
        <authorList>
            <person name="Cuomo C."/>
            <person name="Litvintseva A."/>
            <person name="Heitman J."/>
            <person name="Chen Y."/>
            <person name="Sun S."/>
            <person name="Springer D."/>
            <person name="Dromer F."/>
            <person name="Young S."/>
            <person name="Zeng Q."/>
            <person name="Chapman S."/>
            <person name="Gujja S."/>
            <person name="Saif S."/>
            <person name="Birren B."/>
        </authorList>
    </citation>
    <scope>NUCLEOTIDE SEQUENCE [LARGE SCALE GENOMIC DNA]</scope>
    <source>
        <strain evidence="2">CBS 10435</strain>
    </source>
</reference>
<gene>
    <name evidence="1" type="ORF">L486_00141</name>
</gene>
<dbReference type="Proteomes" id="UP000092583">
    <property type="component" value="Unassembled WGS sequence"/>
</dbReference>
<dbReference type="AlphaFoldDB" id="A0A1B9IY92"/>